<name>A0A3N1XKZ1_9FIRM</name>
<keyword evidence="1" id="KW-0812">Transmembrane</keyword>
<proteinExistence type="predicted"/>
<reference evidence="2 3" key="1">
    <citation type="submission" date="2018-11" db="EMBL/GenBank/DDBJ databases">
        <title>Genomic Encyclopedia of Type Strains, Phase IV (KMG-IV): sequencing the most valuable type-strain genomes for metagenomic binning, comparative biology and taxonomic classification.</title>
        <authorList>
            <person name="Goeker M."/>
        </authorList>
    </citation>
    <scope>NUCLEOTIDE SEQUENCE [LARGE SCALE GENOMIC DNA]</scope>
    <source>
        <strain evidence="2 3">DSM 26537</strain>
    </source>
</reference>
<feature type="transmembrane region" description="Helical" evidence="1">
    <location>
        <begin position="125"/>
        <end position="147"/>
    </location>
</feature>
<dbReference type="RefSeq" id="WP_148053945.1">
    <property type="nucleotide sequence ID" value="NZ_RJVG01000006.1"/>
</dbReference>
<keyword evidence="1" id="KW-1133">Transmembrane helix</keyword>
<feature type="transmembrane region" description="Helical" evidence="1">
    <location>
        <begin position="32"/>
        <end position="52"/>
    </location>
</feature>
<dbReference type="AlphaFoldDB" id="A0A3N1XKZ1"/>
<dbReference type="Proteomes" id="UP000273083">
    <property type="component" value="Unassembled WGS sequence"/>
</dbReference>
<evidence type="ECO:0000256" key="1">
    <source>
        <dbReference type="SAM" id="Phobius"/>
    </source>
</evidence>
<keyword evidence="1" id="KW-0472">Membrane</keyword>
<protein>
    <submittedName>
        <fullName evidence="2">Uncharacterized protein</fullName>
    </submittedName>
</protein>
<feature type="transmembrane region" description="Helical" evidence="1">
    <location>
        <begin position="168"/>
        <end position="191"/>
    </location>
</feature>
<evidence type="ECO:0000313" key="3">
    <source>
        <dbReference type="Proteomes" id="UP000273083"/>
    </source>
</evidence>
<comment type="caution">
    <text evidence="2">The sequence shown here is derived from an EMBL/GenBank/DDBJ whole genome shotgun (WGS) entry which is preliminary data.</text>
</comment>
<sequence length="438" mass="50964">MKNKKNTLWYSLQHPEPVVYDERMEAIENRSYIWGFHIYTIIITSVSIFIMFSNSDENIKILFMFLLSVRLFIELGKTLYRCYYGILEVDNKKRSGMFHVLNGCIASGVFTMFYIVPFSNYISKLWYIVVFVVGFAVFYGLCHITYAQYLKSNEDDFNERKKEHSQTIGILCAIVLGIFLIGLGPVVNLAIDKDRIINTFTKEEADALGKIQKASDAYYNLDVYKLECFYSISKEDNKPVYSNLIPGHSYYWQGSKESFALILDDNNSNNPVFQANYLRDKESNQEWNIYHDGKWFSEMDYIQNPDIPGDVDERYAIMPVTGILDIDPKSVEDISIESNENGYRYTVTFNEKYMKVEEYLGRTDKVKSKRHAVEIYTVNDFGVMTGYELKLTTYDEDTNEPTLVRMRFNLLSVDKDKINGEIKELVSGKFDSYTKSTK</sequence>
<gene>
    <name evidence="2" type="ORF">EDD66_10681</name>
</gene>
<organism evidence="2 3">
    <name type="scientific">Mobilisporobacter senegalensis</name>
    <dbReference type="NCBI Taxonomy" id="1329262"/>
    <lineage>
        <taxon>Bacteria</taxon>
        <taxon>Bacillati</taxon>
        <taxon>Bacillota</taxon>
        <taxon>Clostridia</taxon>
        <taxon>Lachnospirales</taxon>
        <taxon>Lachnospiraceae</taxon>
        <taxon>Mobilisporobacter</taxon>
    </lineage>
</organism>
<evidence type="ECO:0000313" key="2">
    <source>
        <dbReference type="EMBL" id="ROR27384.1"/>
    </source>
</evidence>
<accession>A0A3N1XKZ1</accession>
<dbReference type="OrthoDB" id="2021073at2"/>
<dbReference type="EMBL" id="RJVG01000006">
    <property type="protein sequence ID" value="ROR27384.1"/>
    <property type="molecule type" value="Genomic_DNA"/>
</dbReference>
<feature type="transmembrane region" description="Helical" evidence="1">
    <location>
        <begin position="97"/>
        <end position="119"/>
    </location>
</feature>
<keyword evidence="3" id="KW-1185">Reference proteome</keyword>